<name>A0A8S9HH97_BRACR</name>
<evidence type="ECO:0000256" key="1">
    <source>
        <dbReference type="SAM" id="MobiDB-lite"/>
    </source>
</evidence>
<accession>A0A8S9HH97</accession>
<reference evidence="2" key="1">
    <citation type="submission" date="2019-12" db="EMBL/GenBank/DDBJ databases">
        <title>Genome sequencing and annotation of Brassica cretica.</title>
        <authorList>
            <person name="Studholme D.J."/>
            <person name="Sarris P.F."/>
        </authorList>
    </citation>
    <scope>NUCLEOTIDE SEQUENCE</scope>
    <source>
        <strain evidence="2">PFS-001/15</strain>
        <tissue evidence="2">Leaf</tissue>
    </source>
</reference>
<feature type="region of interest" description="Disordered" evidence="1">
    <location>
        <begin position="20"/>
        <end position="47"/>
    </location>
</feature>
<dbReference type="EMBL" id="QGKW02001940">
    <property type="protein sequence ID" value="KAF2556544.1"/>
    <property type="molecule type" value="Genomic_DNA"/>
</dbReference>
<evidence type="ECO:0000313" key="2">
    <source>
        <dbReference type="EMBL" id="KAF2556544.1"/>
    </source>
</evidence>
<protein>
    <submittedName>
        <fullName evidence="2">Uncharacterized protein</fullName>
    </submittedName>
</protein>
<comment type="caution">
    <text evidence="2">The sequence shown here is derived from an EMBL/GenBank/DDBJ whole genome shotgun (WGS) entry which is preliminary data.</text>
</comment>
<evidence type="ECO:0000313" key="3">
    <source>
        <dbReference type="Proteomes" id="UP000712281"/>
    </source>
</evidence>
<gene>
    <name evidence="2" type="ORF">F2Q68_00016134</name>
</gene>
<feature type="region of interest" description="Disordered" evidence="1">
    <location>
        <begin position="71"/>
        <end position="130"/>
    </location>
</feature>
<feature type="compositionally biased region" description="Basic and acidic residues" evidence="1">
    <location>
        <begin position="20"/>
        <end position="34"/>
    </location>
</feature>
<proteinExistence type="predicted"/>
<organism evidence="2 3">
    <name type="scientific">Brassica cretica</name>
    <name type="common">Mustard</name>
    <dbReference type="NCBI Taxonomy" id="69181"/>
    <lineage>
        <taxon>Eukaryota</taxon>
        <taxon>Viridiplantae</taxon>
        <taxon>Streptophyta</taxon>
        <taxon>Embryophyta</taxon>
        <taxon>Tracheophyta</taxon>
        <taxon>Spermatophyta</taxon>
        <taxon>Magnoliopsida</taxon>
        <taxon>eudicotyledons</taxon>
        <taxon>Gunneridae</taxon>
        <taxon>Pentapetalae</taxon>
        <taxon>rosids</taxon>
        <taxon>malvids</taxon>
        <taxon>Brassicales</taxon>
        <taxon>Brassicaceae</taxon>
        <taxon>Brassiceae</taxon>
        <taxon>Brassica</taxon>
    </lineage>
</organism>
<feature type="compositionally biased region" description="Low complexity" evidence="1">
    <location>
        <begin position="104"/>
        <end position="130"/>
    </location>
</feature>
<dbReference type="Proteomes" id="UP000712281">
    <property type="component" value="Unassembled WGS sequence"/>
</dbReference>
<sequence length="204" mass="21781">MILSFLCFLGKKEKEVLLDRPDESSEAGSLERARKVQRGRVLRPRSQVQSPCLLARPVSVAIPSGGAREALDTSASSASDRALNDEIDSSSHRSRRRVLEEINSVPPGSSSPRLSPPLRAAGEGSSEPSGSFAVRWRTVLTRSGQSVVTLGSDQTDQKGKTMVCLGFHSIKVSSGSIISLGLASWSGKTSSGTVGSVIWTWFQP</sequence>
<dbReference type="AlphaFoldDB" id="A0A8S9HH97"/>